<dbReference type="InterPro" id="IPR029471">
    <property type="entry name" value="HNH_5"/>
</dbReference>
<comment type="caution">
    <text evidence="2">The sequence shown here is derived from an EMBL/GenBank/DDBJ whole genome shotgun (WGS) entry which is preliminary data.</text>
</comment>
<proteinExistence type="predicted"/>
<organism evidence="2">
    <name type="scientific">marine sediment metagenome</name>
    <dbReference type="NCBI Taxonomy" id="412755"/>
    <lineage>
        <taxon>unclassified sequences</taxon>
        <taxon>metagenomes</taxon>
        <taxon>ecological metagenomes</taxon>
    </lineage>
</organism>
<sequence length="97" mass="11399">MRDQYQCQLCQKSFEEDNLVIDHIYPFSLGGSNNKVNLMSLCKKCNDDKGKRVDYYKSEEGRLKLKENIQYFVRDLSIIQNFGKWLKSAGNARRNVL</sequence>
<dbReference type="InterPro" id="IPR052892">
    <property type="entry name" value="NA-targeting_endonuclease"/>
</dbReference>
<accession>A0A0F9M4X5</accession>
<dbReference type="Pfam" id="PF14279">
    <property type="entry name" value="HNH_5"/>
    <property type="match status" value="1"/>
</dbReference>
<dbReference type="SMART" id="SM00507">
    <property type="entry name" value="HNHc"/>
    <property type="match status" value="1"/>
</dbReference>
<evidence type="ECO:0000259" key="1">
    <source>
        <dbReference type="SMART" id="SM00507"/>
    </source>
</evidence>
<dbReference type="EMBL" id="LAZR01006144">
    <property type="protein sequence ID" value="KKM94396.1"/>
    <property type="molecule type" value="Genomic_DNA"/>
</dbReference>
<dbReference type="Gene3D" id="1.10.30.50">
    <property type="match status" value="1"/>
</dbReference>
<dbReference type="CDD" id="cd00085">
    <property type="entry name" value="HNHc"/>
    <property type="match status" value="1"/>
</dbReference>
<name>A0A0F9M4X5_9ZZZZ</name>
<gene>
    <name evidence="2" type="ORF">LCGC14_1198710</name>
</gene>
<dbReference type="AlphaFoldDB" id="A0A0F9M4X5"/>
<protein>
    <recommendedName>
        <fullName evidence="1">HNH nuclease domain-containing protein</fullName>
    </recommendedName>
</protein>
<dbReference type="PANTHER" id="PTHR33877">
    <property type="entry name" value="SLL1193 PROTEIN"/>
    <property type="match status" value="1"/>
</dbReference>
<feature type="domain" description="HNH nuclease" evidence="1">
    <location>
        <begin position="1"/>
        <end position="47"/>
    </location>
</feature>
<dbReference type="InterPro" id="IPR003615">
    <property type="entry name" value="HNH_nuc"/>
</dbReference>
<dbReference type="PANTHER" id="PTHR33877:SF2">
    <property type="entry name" value="OS07G0170200 PROTEIN"/>
    <property type="match status" value="1"/>
</dbReference>
<evidence type="ECO:0000313" key="2">
    <source>
        <dbReference type="EMBL" id="KKM94396.1"/>
    </source>
</evidence>
<reference evidence="2" key="1">
    <citation type="journal article" date="2015" name="Nature">
        <title>Complex archaea that bridge the gap between prokaryotes and eukaryotes.</title>
        <authorList>
            <person name="Spang A."/>
            <person name="Saw J.H."/>
            <person name="Jorgensen S.L."/>
            <person name="Zaremba-Niedzwiedzka K."/>
            <person name="Martijn J."/>
            <person name="Lind A.E."/>
            <person name="van Eijk R."/>
            <person name="Schleper C."/>
            <person name="Guy L."/>
            <person name="Ettema T.J."/>
        </authorList>
    </citation>
    <scope>NUCLEOTIDE SEQUENCE</scope>
</reference>